<dbReference type="InterPro" id="IPR028081">
    <property type="entry name" value="Leu-bd"/>
</dbReference>
<gene>
    <name evidence="6" type="ORF">DSM101010T_11320</name>
</gene>
<keyword evidence="4" id="KW-0029">Amino-acid transport</keyword>
<dbReference type="AlphaFoldDB" id="A0A7J0BGB0"/>
<dbReference type="RefSeq" id="WP_174404444.1">
    <property type="nucleotide sequence ID" value="NZ_BLVO01000012.1"/>
</dbReference>
<comment type="caution">
    <text evidence="6">The sequence shown here is derived from an EMBL/GenBank/DDBJ whole genome shotgun (WGS) entry which is preliminary data.</text>
</comment>
<keyword evidence="2" id="KW-0813">Transport</keyword>
<dbReference type="Gene3D" id="3.40.50.2300">
    <property type="match status" value="2"/>
</dbReference>
<evidence type="ECO:0000256" key="3">
    <source>
        <dbReference type="ARBA" id="ARBA00022729"/>
    </source>
</evidence>
<protein>
    <submittedName>
        <fullName evidence="6">ABC transporter substrate-binding protein</fullName>
    </submittedName>
</protein>
<evidence type="ECO:0000256" key="1">
    <source>
        <dbReference type="ARBA" id="ARBA00010062"/>
    </source>
</evidence>
<dbReference type="SUPFAM" id="SSF53822">
    <property type="entry name" value="Periplasmic binding protein-like I"/>
    <property type="match status" value="1"/>
</dbReference>
<evidence type="ECO:0000256" key="4">
    <source>
        <dbReference type="ARBA" id="ARBA00022970"/>
    </source>
</evidence>
<sequence length="376" mass="40889">MKNLFRAVQFVLAVVLAGLIVLWNFSADNGSPILVGLSGPLEGKFADLGIQIRNGVQLCIEHINAQGGIQGHPVELVTRHDGDTPAQAIAADEALMKAGAVAIIGHMTSQQSVAAVKALHNRDIIFVSPSTSTPDLTGIKDNFFRVMTHNTAWAETLANHALSGRHISRFAVIYDTDNDSYTRSFSLAFVDRVRQLNGTVTMFKPVSSSRLKDWPPIISEIQETGSTGVLAVLSARDISKFAQALHVQRMPLPLFSSPWALTNDLVQLGGKHLENLTASFSFNPVNNRPEFLAFKEQYKKRFGVTPTYASFGYEAMQLLAAALDKTGGNRHGLGEAIISLNELPGINSPLKLNEYGDRMSSPLLLKIQNGTMVLVK</sequence>
<dbReference type="EMBL" id="BLVO01000012">
    <property type="protein sequence ID" value="GFM32767.1"/>
    <property type="molecule type" value="Genomic_DNA"/>
</dbReference>
<dbReference type="InterPro" id="IPR028082">
    <property type="entry name" value="Peripla_BP_I"/>
</dbReference>
<accession>A0A7J0BGB0</accession>
<name>A0A7J0BGB0_9BACT</name>
<keyword evidence="3" id="KW-0732">Signal</keyword>
<dbReference type="PANTHER" id="PTHR30483">
    <property type="entry name" value="LEUCINE-SPECIFIC-BINDING PROTEIN"/>
    <property type="match status" value="1"/>
</dbReference>
<evidence type="ECO:0000256" key="2">
    <source>
        <dbReference type="ARBA" id="ARBA00022448"/>
    </source>
</evidence>
<dbReference type="InterPro" id="IPR000709">
    <property type="entry name" value="Leu_Ile_Val-bd"/>
</dbReference>
<keyword evidence="7" id="KW-1185">Reference proteome</keyword>
<evidence type="ECO:0000259" key="5">
    <source>
        <dbReference type="Pfam" id="PF13458"/>
    </source>
</evidence>
<feature type="domain" description="Leucine-binding protein" evidence="5">
    <location>
        <begin position="32"/>
        <end position="329"/>
    </location>
</feature>
<organism evidence="6 7">
    <name type="scientific">Desulfovibrio subterraneus</name>
    <dbReference type="NCBI Taxonomy" id="2718620"/>
    <lineage>
        <taxon>Bacteria</taxon>
        <taxon>Pseudomonadati</taxon>
        <taxon>Thermodesulfobacteriota</taxon>
        <taxon>Desulfovibrionia</taxon>
        <taxon>Desulfovibrionales</taxon>
        <taxon>Desulfovibrionaceae</taxon>
        <taxon>Desulfovibrio</taxon>
    </lineage>
</organism>
<evidence type="ECO:0000313" key="7">
    <source>
        <dbReference type="Proteomes" id="UP000503840"/>
    </source>
</evidence>
<proteinExistence type="inferred from homology"/>
<evidence type="ECO:0000313" key="6">
    <source>
        <dbReference type="EMBL" id="GFM32767.1"/>
    </source>
</evidence>
<comment type="similarity">
    <text evidence="1">Belongs to the leucine-binding protein family.</text>
</comment>
<dbReference type="GO" id="GO:0006865">
    <property type="term" value="P:amino acid transport"/>
    <property type="evidence" value="ECO:0007669"/>
    <property type="project" value="UniProtKB-KW"/>
</dbReference>
<dbReference type="Pfam" id="PF13458">
    <property type="entry name" value="Peripla_BP_6"/>
    <property type="match status" value="1"/>
</dbReference>
<dbReference type="InterPro" id="IPR051010">
    <property type="entry name" value="BCAA_transport"/>
</dbReference>
<dbReference type="PANTHER" id="PTHR30483:SF6">
    <property type="entry name" value="PERIPLASMIC BINDING PROTEIN OF ABC TRANSPORTER FOR NATURAL AMINO ACIDS"/>
    <property type="match status" value="1"/>
</dbReference>
<dbReference type="Proteomes" id="UP000503840">
    <property type="component" value="Unassembled WGS sequence"/>
</dbReference>
<reference evidence="6 7" key="1">
    <citation type="submission" date="2020-05" db="EMBL/GenBank/DDBJ databases">
        <title>Draft genome sequence of Desulfovibrio sp. strain HN2T.</title>
        <authorList>
            <person name="Ueno A."/>
            <person name="Tamazawa S."/>
            <person name="Tamamura S."/>
            <person name="Murakami T."/>
            <person name="Kiyama T."/>
            <person name="Inomata H."/>
            <person name="Amano Y."/>
            <person name="Miyakawa K."/>
            <person name="Tamaki H."/>
            <person name="Naganuma T."/>
            <person name="Kaneko K."/>
        </authorList>
    </citation>
    <scope>NUCLEOTIDE SEQUENCE [LARGE SCALE GENOMIC DNA]</scope>
    <source>
        <strain evidence="6 7">HN2</strain>
    </source>
</reference>
<dbReference type="PRINTS" id="PR00337">
    <property type="entry name" value="LEUILEVALBP"/>
</dbReference>